<dbReference type="GO" id="GO:0016020">
    <property type="term" value="C:membrane"/>
    <property type="evidence" value="ECO:0007669"/>
    <property type="project" value="GOC"/>
</dbReference>
<evidence type="ECO:0000256" key="2">
    <source>
        <dbReference type="ARBA" id="ARBA00022556"/>
    </source>
</evidence>
<dbReference type="SUPFAM" id="SSF51161">
    <property type="entry name" value="Trimeric LpxA-like enzymes"/>
    <property type="match status" value="1"/>
</dbReference>
<dbReference type="Proteomes" id="UP000249123">
    <property type="component" value="Unassembled WGS sequence"/>
</dbReference>
<dbReference type="STRING" id="1280941.HY2_02110"/>
<name>A0A062TYX2_9PROT</name>
<dbReference type="InterPro" id="IPR001451">
    <property type="entry name" value="Hexapep"/>
</dbReference>
<dbReference type="EMBL" id="AWFB01000067">
    <property type="protein sequence ID" value="RAN30946.1"/>
    <property type="molecule type" value="Genomic_DNA"/>
</dbReference>
<dbReference type="InterPro" id="IPR011004">
    <property type="entry name" value="Trimer_LpxA-like_sf"/>
</dbReference>
<dbReference type="Pfam" id="PF00132">
    <property type="entry name" value="Hexapep"/>
    <property type="match status" value="2"/>
</dbReference>
<evidence type="ECO:0000313" key="7">
    <source>
        <dbReference type="EMBL" id="RAN30946.1"/>
    </source>
</evidence>
<keyword evidence="8" id="KW-1185">Reference proteome</keyword>
<gene>
    <name evidence="7" type="ORF">HY3_04935</name>
</gene>
<keyword evidence="4" id="KW-0443">Lipid metabolism</keyword>
<evidence type="ECO:0000313" key="8">
    <source>
        <dbReference type="Proteomes" id="UP000249123"/>
    </source>
</evidence>
<dbReference type="InterPro" id="IPR029098">
    <property type="entry name" value="Acetyltransf_C"/>
</dbReference>
<proteinExistence type="predicted"/>
<dbReference type="OrthoDB" id="9807278at2"/>
<protein>
    <recommendedName>
        <fullName evidence="6">UDP N-acetylglucosamine O-acyltransferase C-terminal domain-containing protein</fullName>
    </recommendedName>
</protein>
<keyword evidence="5" id="KW-0012">Acyltransferase</keyword>
<evidence type="ECO:0000259" key="6">
    <source>
        <dbReference type="Pfam" id="PF13720"/>
    </source>
</evidence>
<keyword evidence="3" id="KW-0808">Transferase</keyword>
<dbReference type="AlphaFoldDB" id="A0A062TYX2"/>
<feature type="domain" description="UDP N-acetylglucosamine O-acyltransferase C-terminal" evidence="6">
    <location>
        <begin position="178"/>
        <end position="260"/>
    </location>
</feature>
<organism evidence="7 8">
    <name type="scientific">Hyphomonas pacifica</name>
    <dbReference type="NCBI Taxonomy" id="1280941"/>
    <lineage>
        <taxon>Bacteria</taxon>
        <taxon>Pseudomonadati</taxon>
        <taxon>Pseudomonadota</taxon>
        <taxon>Alphaproteobacteria</taxon>
        <taxon>Hyphomonadales</taxon>
        <taxon>Hyphomonadaceae</taxon>
        <taxon>Hyphomonas</taxon>
    </lineage>
</organism>
<dbReference type="eggNOG" id="COG1043">
    <property type="taxonomic scope" value="Bacteria"/>
</dbReference>
<dbReference type="PIRSF" id="PIRSF000456">
    <property type="entry name" value="UDP-GlcNAc_acltr"/>
    <property type="match status" value="1"/>
</dbReference>
<keyword evidence="2" id="KW-0441">Lipid A biosynthesis</keyword>
<evidence type="ECO:0000256" key="4">
    <source>
        <dbReference type="ARBA" id="ARBA00023098"/>
    </source>
</evidence>
<dbReference type="PANTHER" id="PTHR43480:SF1">
    <property type="entry name" value="ACYL-[ACYL-CARRIER-PROTEIN]--UDP-N-ACETYLGLUCOSAMINE O-ACYLTRANSFERASE, MITOCHONDRIAL-RELATED"/>
    <property type="match status" value="1"/>
</dbReference>
<reference evidence="7 8" key="1">
    <citation type="submission" date="2013-04" db="EMBL/GenBank/DDBJ databases">
        <title>Hyphomonas sp. T24B3 Genome Sequencing.</title>
        <authorList>
            <person name="Lai Q."/>
            <person name="Shao Z."/>
        </authorList>
    </citation>
    <scope>NUCLEOTIDE SEQUENCE [LARGE SCALE GENOMIC DNA]</scope>
    <source>
        <strain evidence="7 8">T24B3</strain>
    </source>
</reference>
<dbReference type="Gene3D" id="2.160.10.10">
    <property type="entry name" value="Hexapeptide repeat proteins"/>
    <property type="match status" value="1"/>
</dbReference>
<dbReference type="RefSeq" id="WP_034826682.1">
    <property type="nucleotide sequence ID" value="NZ_AWFA01000023.1"/>
</dbReference>
<dbReference type="GO" id="GO:0009245">
    <property type="term" value="P:lipid A biosynthetic process"/>
    <property type="evidence" value="ECO:0007669"/>
    <property type="project" value="UniProtKB-KW"/>
</dbReference>
<accession>A0A328JV48</accession>
<dbReference type="CDD" id="cd03351">
    <property type="entry name" value="LbH_UDP-GlcNAc_AT"/>
    <property type="match status" value="1"/>
</dbReference>
<dbReference type="Pfam" id="PF13720">
    <property type="entry name" value="Acetyltransf_11"/>
    <property type="match status" value="1"/>
</dbReference>
<sequence length="263" mass="28031">MTAQIHPTACVEEGASLGQDVKIGPFSYIAANARIGDGCVLMSHSVVMGHTQIGRNCTLHPHAVLGGLPQVIGFEASPDSRLVVGDNCVFREYATAHSGMPKFGGVTTVGNDCYIMIGAHIAHDNKIGNNVVMANNVSLAGHIEVGDNVWFGGLSAIHQFSRIGRNAFIGGGAIVVEDVIPFGSVVGNHAKLSGLNMVGLKRRGFTKAEQMEIRSAYKAVFFGEGLFKERVDQAAEKFSDKPLAMEMIDFIRHAGDRPICKPA</sequence>
<accession>A0A062TYX2</accession>
<evidence type="ECO:0000256" key="5">
    <source>
        <dbReference type="ARBA" id="ARBA00023315"/>
    </source>
</evidence>
<dbReference type="GO" id="GO:0008780">
    <property type="term" value="F:acyl-[acyl-carrier-protein]-UDP-N-acetylglucosamine O-acyltransferase activity"/>
    <property type="evidence" value="ECO:0007669"/>
    <property type="project" value="InterPro"/>
</dbReference>
<dbReference type="NCBIfam" id="TIGR01852">
    <property type="entry name" value="lipid_A_lpxA"/>
    <property type="match status" value="1"/>
</dbReference>
<dbReference type="PANTHER" id="PTHR43480">
    <property type="entry name" value="ACYL-[ACYL-CARRIER-PROTEIN]--UDP-N-ACETYLGLUCOSAMINE O-ACYLTRANSFERASE"/>
    <property type="match status" value="1"/>
</dbReference>
<evidence type="ECO:0000256" key="1">
    <source>
        <dbReference type="ARBA" id="ARBA00022516"/>
    </source>
</evidence>
<dbReference type="Gene3D" id="1.20.1180.10">
    <property type="entry name" value="Udp N-acetylglucosamine O-acyltransferase, C-terminal domain"/>
    <property type="match status" value="1"/>
</dbReference>
<dbReference type="InterPro" id="IPR037157">
    <property type="entry name" value="Acetyltransf_C_sf"/>
</dbReference>
<comment type="caution">
    <text evidence="7">The sequence shown here is derived from an EMBL/GenBank/DDBJ whole genome shotgun (WGS) entry which is preliminary data.</text>
</comment>
<dbReference type="InterPro" id="IPR010137">
    <property type="entry name" value="Lipid_A_LpxA"/>
</dbReference>
<dbReference type="NCBIfam" id="NF003657">
    <property type="entry name" value="PRK05289.1"/>
    <property type="match status" value="1"/>
</dbReference>
<evidence type="ECO:0000256" key="3">
    <source>
        <dbReference type="ARBA" id="ARBA00022679"/>
    </source>
</evidence>
<keyword evidence="1" id="KW-0444">Lipid biosynthesis</keyword>